<keyword evidence="3" id="KW-1185">Reference proteome</keyword>
<reference evidence="2 3" key="1">
    <citation type="journal article" date="2008" name="Nature">
        <title>Genome analysis of the platypus reveals unique signatures of evolution.</title>
        <authorList>
            <person name="Warren W.C."/>
            <person name="Hillier L.W."/>
            <person name="Marshall Graves J.A."/>
            <person name="Birney E."/>
            <person name="Ponting C.P."/>
            <person name="Grutzner F."/>
            <person name="Belov K."/>
            <person name="Miller W."/>
            <person name="Clarke L."/>
            <person name="Chinwalla A.T."/>
            <person name="Yang S.P."/>
            <person name="Heger A."/>
            <person name="Locke D.P."/>
            <person name="Miethke P."/>
            <person name="Waters P.D."/>
            <person name="Veyrunes F."/>
            <person name="Fulton L."/>
            <person name="Fulton B."/>
            <person name="Graves T."/>
            <person name="Wallis J."/>
            <person name="Puente X.S."/>
            <person name="Lopez-Otin C."/>
            <person name="Ordonez G.R."/>
            <person name="Eichler E.E."/>
            <person name="Chen L."/>
            <person name="Cheng Z."/>
            <person name="Deakin J.E."/>
            <person name="Alsop A."/>
            <person name="Thompson K."/>
            <person name="Kirby P."/>
            <person name="Papenfuss A.T."/>
            <person name="Wakefield M.J."/>
            <person name="Olender T."/>
            <person name="Lancet D."/>
            <person name="Huttley G.A."/>
            <person name="Smit A.F."/>
            <person name="Pask A."/>
            <person name="Temple-Smith P."/>
            <person name="Batzer M.A."/>
            <person name="Walker J.A."/>
            <person name="Konkel M.K."/>
            <person name="Harris R.S."/>
            <person name="Whittington C.M."/>
            <person name="Wong E.S."/>
            <person name="Gemmell N.J."/>
            <person name="Buschiazzo E."/>
            <person name="Vargas Jentzsch I.M."/>
            <person name="Merkel A."/>
            <person name="Schmitz J."/>
            <person name="Zemann A."/>
            <person name="Churakov G."/>
            <person name="Kriegs J.O."/>
            <person name="Brosius J."/>
            <person name="Murchison E.P."/>
            <person name="Sachidanandam R."/>
            <person name="Smith C."/>
            <person name="Hannon G.J."/>
            <person name="Tsend-Ayush E."/>
            <person name="McMillan D."/>
            <person name="Attenborough R."/>
            <person name="Rens W."/>
            <person name="Ferguson-Smith M."/>
            <person name="Lefevre C.M."/>
            <person name="Sharp J.A."/>
            <person name="Nicholas K.R."/>
            <person name="Ray D.A."/>
            <person name="Kube M."/>
            <person name="Reinhardt R."/>
            <person name="Pringle T.H."/>
            <person name="Taylor J."/>
            <person name="Jones R.C."/>
            <person name="Nixon B."/>
            <person name="Dacheux J.L."/>
            <person name="Niwa H."/>
            <person name="Sekita Y."/>
            <person name="Huang X."/>
            <person name="Stark A."/>
            <person name="Kheradpour P."/>
            <person name="Kellis M."/>
            <person name="Flicek P."/>
            <person name="Chen Y."/>
            <person name="Webber C."/>
            <person name="Hardison R."/>
            <person name="Nelson J."/>
            <person name="Hallsworth-Pepin K."/>
            <person name="Delehaunty K."/>
            <person name="Markovic C."/>
            <person name="Minx P."/>
            <person name="Feng Y."/>
            <person name="Kremitzki C."/>
            <person name="Mitreva M."/>
            <person name="Glasscock J."/>
            <person name="Wylie T."/>
            <person name="Wohldmann P."/>
            <person name="Thiru P."/>
            <person name="Nhan M.N."/>
            <person name="Pohl C.S."/>
            <person name="Smith S.M."/>
            <person name="Hou S."/>
            <person name="Nefedov M."/>
            <person name="de Jong P.J."/>
            <person name="Renfree M.B."/>
            <person name="Mardis E.R."/>
            <person name="Wilson R.K."/>
        </authorList>
    </citation>
    <scope>NUCLEOTIDE SEQUENCE [LARGE SCALE GENOMIC DNA]</scope>
    <source>
        <strain evidence="2 3">Glennie</strain>
    </source>
</reference>
<organism evidence="2 3">
    <name type="scientific">Ornithorhynchus anatinus</name>
    <name type="common">Duckbill platypus</name>
    <dbReference type="NCBI Taxonomy" id="9258"/>
    <lineage>
        <taxon>Eukaryota</taxon>
        <taxon>Metazoa</taxon>
        <taxon>Chordata</taxon>
        <taxon>Craniata</taxon>
        <taxon>Vertebrata</taxon>
        <taxon>Euteleostomi</taxon>
        <taxon>Mammalia</taxon>
        <taxon>Monotremata</taxon>
        <taxon>Ornithorhynchidae</taxon>
        <taxon>Ornithorhynchus</taxon>
    </lineage>
</organism>
<protein>
    <recommendedName>
        <fullName evidence="1">Reverse transcriptase domain-containing protein</fullName>
    </recommendedName>
</protein>
<dbReference type="GeneTree" id="ENSGT01120000271821"/>
<dbReference type="Bgee" id="ENSOANG00000047743">
    <property type="expression patterns" value="Expressed in fibroblast and 5 other cell types or tissues"/>
</dbReference>
<proteinExistence type="predicted"/>
<name>A0A6I8NYQ6_ORNAN</name>
<dbReference type="Proteomes" id="UP000002279">
    <property type="component" value="Chromosome 5"/>
</dbReference>
<dbReference type="InterPro" id="IPR000477">
    <property type="entry name" value="RT_dom"/>
</dbReference>
<dbReference type="PROSITE" id="PS50878">
    <property type="entry name" value="RT_POL"/>
    <property type="match status" value="1"/>
</dbReference>
<dbReference type="InParanoid" id="A0A6I8NYQ6"/>
<dbReference type="Ensembl" id="ENSOANT00000069998.1">
    <property type="protein sequence ID" value="ENSOANP00000045941.1"/>
    <property type="gene ID" value="ENSOANG00000047743.1"/>
</dbReference>
<dbReference type="PANTHER" id="PTHR33332">
    <property type="entry name" value="REVERSE TRANSCRIPTASE DOMAIN-CONTAINING PROTEIN"/>
    <property type="match status" value="1"/>
</dbReference>
<dbReference type="AlphaFoldDB" id="A0A6I8NYQ6"/>
<evidence type="ECO:0000313" key="3">
    <source>
        <dbReference type="Proteomes" id="UP000002279"/>
    </source>
</evidence>
<feature type="domain" description="Reverse transcriptase" evidence="1">
    <location>
        <begin position="1"/>
        <end position="245"/>
    </location>
</feature>
<evidence type="ECO:0000313" key="2">
    <source>
        <dbReference type="Ensembl" id="ENSOANP00000045941.1"/>
    </source>
</evidence>
<evidence type="ECO:0000259" key="1">
    <source>
        <dbReference type="PROSITE" id="PS50878"/>
    </source>
</evidence>
<sequence>LIRPTVGDTEWEGGVGTGAAEGEEGRGLRALKRGGRAWRFNSFVQSWLSSAYRASVNSPVKWGFKTGSPKWDNRISLYGSYSILILLDLSAAFDTVDRPLLLHTLSKLGFPDSVLSRFSSHLSGRSFSVSLAGSSSPSHPPTVGIPRASFLGPLLFSIYAHSLGELIRSHGFDYHLYADDALTDISSPVLSPSLQARMSSCLRDVSTRKSPRHLKLNVSKTELLISPPKPRPLPDVPVTEVGTTVLPVSQARKLGVTLDSALSFTPHIRSVTRSCRSHLHDIVKIRPYLSSQTATSLVLALIISRLDYCVGLLSDPPSSCLSPLQSILHSAARIIFLE</sequence>
<reference evidence="2" key="2">
    <citation type="submission" date="2025-08" db="UniProtKB">
        <authorList>
            <consortium name="Ensembl"/>
        </authorList>
    </citation>
    <scope>IDENTIFICATION</scope>
    <source>
        <strain evidence="2">Glennie</strain>
    </source>
</reference>
<accession>A0A6I8NYQ6</accession>
<reference evidence="2" key="3">
    <citation type="submission" date="2025-09" db="UniProtKB">
        <authorList>
            <consortium name="Ensembl"/>
        </authorList>
    </citation>
    <scope>IDENTIFICATION</scope>
    <source>
        <strain evidence="2">Glennie</strain>
    </source>
</reference>
<dbReference type="OMA" id="NHAPARE"/>
<dbReference type="Pfam" id="PF00078">
    <property type="entry name" value="RVT_1"/>
    <property type="match status" value="1"/>
</dbReference>